<sequence length="263" mass="29796">MPEVRWEYRWYKDTSSDHKNLITDSEFTIDAVSLTDAGNYHCKAKRGDFSVDSETLRVRVQARPPAFLRMETELSDIMTGDVTLRCNVSDGRQWNYTWFMNEQELNGSSDVLKVTGNEETIESEFKCKGINTERPLYSDLSDGFIANNIIFKRKILLAISGSLVCCIVILIIGCIVLKITRKPEVKETAPEDLFFSMTDSKNKTISPMKEYMDNRSTELEECQEKAELIADRVSAVHEDGVIKDEDTPASEANGLTSFKGLCE</sequence>
<dbReference type="CDD" id="cd00096">
    <property type="entry name" value="Ig"/>
    <property type="match status" value="1"/>
</dbReference>
<dbReference type="GeneID" id="122135063"/>
<proteinExistence type="predicted"/>
<reference evidence="3" key="1">
    <citation type="submission" date="2025-08" db="UniProtKB">
        <authorList>
            <consortium name="RefSeq"/>
        </authorList>
    </citation>
    <scope>IDENTIFICATION</scope>
    <source>
        <tissue evidence="3">Muscle</tissue>
    </source>
</reference>
<organism evidence="3">
    <name type="scientific">Cyprinus carpio</name>
    <name type="common">Common carp</name>
    <dbReference type="NCBI Taxonomy" id="7962"/>
    <lineage>
        <taxon>Eukaryota</taxon>
        <taxon>Metazoa</taxon>
        <taxon>Chordata</taxon>
        <taxon>Craniata</taxon>
        <taxon>Vertebrata</taxon>
        <taxon>Euteleostomi</taxon>
        <taxon>Actinopterygii</taxon>
        <taxon>Neopterygii</taxon>
        <taxon>Teleostei</taxon>
        <taxon>Ostariophysi</taxon>
        <taxon>Cypriniformes</taxon>
        <taxon>Cyprinidae</taxon>
        <taxon>Cyprininae</taxon>
        <taxon>Cyprinus</taxon>
    </lineage>
</organism>
<evidence type="ECO:0000259" key="2">
    <source>
        <dbReference type="PROSITE" id="PS50835"/>
    </source>
</evidence>
<feature type="domain" description="Ig-like" evidence="2">
    <location>
        <begin position="7"/>
        <end position="59"/>
    </location>
</feature>
<dbReference type="Proteomes" id="UP001155660">
    <property type="component" value="Chromosome A23"/>
</dbReference>
<keyword evidence="1" id="KW-1133">Transmembrane helix</keyword>
<dbReference type="AlphaFoldDB" id="A0A9Q9VP61"/>
<dbReference type="InterPro" id="IPR007110">
    <property type="entry name" value="Ig-like_dom"/>
</dbReference>
<name>A0A9Q9VP61_CYPCA</name>
<feature type="domain" description="Ig-like" evidence="2">
    <location>
        <begin position="65"/>
        <end position="141"/>
    </location>
</feature>
<dbReference type="PROSITE" id="PS50835">
    <property type="entry name" value="IG_LIKE"/>
    <property type="match status" value="2"/>
</dbReference>
<keyword evidence="1" id="KW-0812">Transmembrane</keyword>
<gene>
    <name evidence="3" type="primary">LOC122135063</name>
</gene>
<dbReference type="KEGG" id="ccar:122135063"/>
<evidence type="ECO:0000256" key="1">
    <source>
        <dbReference type="SAM" id="Phobius"/>
    </source>
</evidence>
<accession>A0A9Q9VP61</accession>
<evidence type="ECO:0000313" key="3">
    <source>
        <dbReference type="RefSeq" id="XP_042568640.1"/>
    </source>
</evidence>
<dbReference type="RefSeq" id="XP_042568640.1">
    <property type="nucleotide sequence ID" value="XM_042712706.1"/>
</dbReference>
<keyword evidence="1" id="KW-0472">Membrane</keyword>
<feature type="transmembrane region" description="Helical" evidence="1">
    <location>
        <begin position="155"/>
        <end position="177"/>
    </location>
</feature>
<protein>
    <submittedName>
        <fullName evidence="3">Uncharacterized protein LOC122135063</fullName>
    </submittedName>
</protein>